<keyword evidence="5" id="KW-0067">ATP-binding</keyword>
<dbReference type="GO" id="GO:0005524">
    <property type="term" value="F:ATP binding"/>
    <property type="evidence" value="ECO:0007669"/>
    <property type="project" value="UniProtKB-KW"/>
</dbReference>
<dbReference type="InterPro" id="IPR036621">
    <property type="entry name" value="Anticodon-bd_dom_sf"/>
</dbReference>
<evidence type="ECO:0000256" key="7">
    <source>
        <dbReference type="ARBA" id="ARBA00023146"/>
    </source>
</evidence>
<evidence type="ECO:0000256" key="1">
    <source>
        <dbReference type="ARBA" id="ARBA00008226"/>
    </source>
</evidence>
<evidence type="ECO:0000256" key="6">
    <source>
        <dbReference type="ARBA" id="ARBA00022917"/>
    </source>
</evidence>
<accession>A0A4U6XU29</accession>
<dbReference type="PROSITE" id="PS50862">
    <property type="entry name" value="AA_TRNA_LIGASE_II"/>
    <property type="match status" value="1"/>
</dbReference>
<dbReference type="Gene3D" id="3.40.50.800">
    <property type="entry name" value="Anticodon-binding domain"/>
    <property type="match status" value="1"/>
</dbReference>
<sequence length="529" mass="59469">MLPARAVRPALRTLPSLRNPLLRRQCLPRQWYSDKKPAATPATTSVAEDDLPDHRKLGIQQELFTTSVYSPGSPIFLPNGTRVFNRLVDFLRRQYVHYGFDEVITPNIYKKSLWEVSGHLQNYADDMYTVTSRARAPEENATSCCDAGSRDPPHEGSGEAARTAEGEDDDYGLKPMNCPGHCLIFASKNRSYRDLPIRYADFSPLHRNEISGALSGLTRVRRFHQDDGHIFCRPIQIRDEVFKTLDFMKTVYGALGLDYFDFALSTRPAEHYIGTDAEWERAEAQLRDALEQAGLEYTIKEGDGAFYGPKIDVMLHDSHGKSHQAGTIQLDFQLPQRFNLEYQAPAPKSEAQGLPLEKANPAELETYGPVAPVMVHRAILGSVERLMALLIEEYKGKWPFWLNPRQCAILTLNDTEPIMQWASEIKDVLTGHDRVRDSNKPRQPRPTGFAVEIDASPRSLSKKLAEAREKGFGVIAVVGKQNVQNGTVTVNVSDRSSSTKEGGDNKKAREDMTPVDLCEKMQEMVATYQ</sequence>
<evidence type="ECO:0000256" key="2">
    <source>
        <dbReference type="ARBA" id="ARBA00013163"/>
    </source>
</evidence>
<dbReference type="InterPro" id="IPR002320">
    <property type="entry name" value="Thr-tRNA-ligase_IIa"/>
</dbReference>
<dbReference type="InterPro" id="IPR006195">
    <property type="entry name" value="aa-tRNA-synth_II"/>
</dbReference>
<feature type="compositionally biased region" description="Basic and acidic residues" evidence="10">
    <location>
        <begin position="148"/>
        <end position="165"/>
    </location>
</feature>
<evidence type="ECO:0000256" key="10">
    <source>
        <dbReference type="SAM" id="MobiDB-lite"/>
    </source>
</evidence>
<dbReference type="GO" id="GO:0005739">
    <property type="term" value="C:mitochondrion"/>
    <property type="evidence" value="ECO:0007669"/>
    <property type="project" value="TreeGrafter"/>
</dbReference>
<feature type="region of interest" description="Disordered" evidence="10">
    <location>
        <begin position="139"/>
        <end position="170"/>
    </location>
</feature>
<keyword evidence="3 12" id="KW-0436">Ligase</keyword>
<dbReference type="InterPro" id="IPR004154">
    <property type="entry name" value="Anticodon-bd"/>
</dbReference>
<proteinExistence type="inferred from homology"/>
<evidence type="ECO:0000256" key="3">
    <source>
        <dbReference type="ARBA" id="ARBA00022598"/>
    </source>
</evidence>
<evidence type="ECO:0000256" key="4">
    <source>
        <dbReference type="ARBA" id="ARBA00022741"/>
    </source>
</evidence>
<feature type="region of interest" description="Disordered" evidence="10">
    <location>
        <begin position="490"/>
        <end position="511"/>
    </location>
</feature>
<dbReference type="InterPro" id="IPR002314">
    <property type="entry name" value="aa-tRNA-synt_IIb"/>
</dbReference>
<keyword evidence="6" id="KW-0648">Protein biosynthesis</keyword>
<dbReference type="Gene3D" id="3.30.930.10">
    <property type="entry name" value="Bira Bifunctional Protein, Domain 2"/>
    <property type="match status" value="1"/>
</dbReference>
<keyword evidence="13" id="KW-1185">Reference proteome</keyword>
<evidence type="ECO:0000259" key="11">
    <source>
        <dbReference type="PROSITE" id="PS50862"/>
    </source>
</evidence>
<organism evidence="12 13">
    <name type="scientific">Colletotrichum tanaceti</name>
    <dbReference type="NCBI Taxonomy" id="1306861"/>
    <lineage>
        <taxon>Eukaryota</taxon>
        <taxon>Fungi</taxon>
        <taxon>Dikarya</taxon>
        <taxon>Ascomycota</taxon>
        <taxon>Pezizomycotina</taxon>
        <taxon>Sordariomycetes</taxon>
        <taxon>Hypocreomycetidae</taxon>
        <taxon>Glomerellales</taxon>
        <taxon>Glomerellaceae</taxon>
        <taxon>Colletotrichum</taxon>
        <taxon>Colletotrichum destructivum species complex</taxon>
    </lineage>
</organism>
<feature type="compositionally biased region" description="Basic and acidic residues" evidence="10">
    <location>
        <begin position="497"/>
        <end position="511"/>
    </location>
</feature>
<evidence type="ECO:0000313" key="12">
    <source>
        <dbReference type="EMBL" id="TKW59513.1"/>
    </source>
</evidence>
<keyword evidence="7" id="KW-0030">Aminoacyl-tRNA synthetase</keyword>
<dbReference type="InterPro" id="IPR045864">
    <property type="entry name" value="aa-tRNA-synth_II/BPL/LPL"/>
</dbReference>
<dbReference type="SUPFAM" id="SSF52954">
    <property type="entry name" value="Class II aaRS ABD-related"/>
    <property type="match status" value="1"/>
</dbReference>
<dbReference type="PANTHER" id="PTHR11451">
    <property type="entry name" value="THREONINE-TRNA LIGASE"/>
    <property type="match status" value="1"/>
</dbReference>
<dbReference type="GO" id="GO:0004829">
    <property type="term" value="F:threonine-tRNA ligase activity"/>
    <property type="evidence" value="ECO:0007669"/>
    <property type="project" value="UniProtKB-EC"/>
</dbReference>
<dbReference type="EC" id="6.1.1.3" evidence="2"/>
<dbReference type="Pfam" id="PF03129">
    <property type="entry name" value="HGTP_anticodon"/>
    <property type="match status" value="1"/>
</dbReference>
<dbReference type="Pfam" id="PF00587">
    <property type="entry name" value="tRNA-synt_2b"/>
    <property type="match status" value="1"/>
</dbReference>
<evidence type="ECO:0000313" key="13">
    <source>
        <dbReference type="Proteomes" id="UP000310108"/>
    </source>
</evidence>
<gene>
    <name evidence="12" type="ORF">CTA1_4208</name>
</gene>
<feature type="domain" description="Aminoacyl-transfer RNA synthetases class-II family profile" evidence="11">
    <location>
        <begin position="49"/>
        <end position="399"/>
    </location>
</feature>
<name>A0A4U6XU29_9PEZI</name>
<dbReference type="AlphaFoldDB" id="A0A4U6XU29"/>
<evidence type="ECO:0000256" key="8">
    <source>
        <dbReference type="ARBA" id="ARBA00031900"/>
    </source>
</evidence>
<evidence type="ECO:0000256" key="5">
    <source>
        <dbReference type="ARBA" id="ARBA00022840"/>
    </source>
</evidence>
<comment type="catalytic activity">
    <reaction evidence="9">
        <text>tRNA(Thr) + L-threonine + ATP = L-threonyl-tRNA(Thr) + AMP + diphosphate + H(+)</text>
        <dbReference type="Rhea" id="RHEA:24624"/>
        <dbReference type="Rhea" id="RHEA-COMP:9670"/>
        <dbReference type="Rhea" id="RHEA-COMP:9704"/>
        <dbReference type="ChEBI" id="CHEBI:15378"/>
        <dbReference type="ChEBI" id="CHEBI:30616"/>
        <dbReference type="ChEBI" id="CHEBI:33019"/>
        <dbReference type="ChEBI" id="CHEBI:57926"/>
        <dbReference type="ChEBI" id="CHEBI:78442"/>
        <dbReference type="ChEBI" id="CHEBI:78534"/>
        <dbReference type="ChEBI" id="CHEBI:456215"/>
        <dbReference type="EC" id="6.1.1.3"/>
    </reaction>
</comment>
<dbReference type="STRING" id="1306861.A0A4U6XU29"/>
<dbReference type="CDD" id="cd00771">
    <property type="entry name" value="ThrRS_core"/>
    <property type="match status" value="1"/>
</dbReference>
<reference evidence="12 13" key="1">
    <citation type="journal article" date="2019" name="PLoS ONE">
        <title>Comparative genome analysis indicates high evolutionary potential of pathogenicity genes in Colletotrichum tanaceti.</title>
        <authorList>
            <person name="Lelwala R.V."/>
            <person name="Korhonen P.K."/>
            <person name="Young N.D."/>
            <person name="Scott J.B."/>
            <person name="Ades P.A."/>
            <person name="Gasser R.B."/>
            <person name="Taylor P.W.J."/>
        </authorList>
    </citation>
    <scope>NUCLEOTIDE SEQUENCE [LARGE SCALE GENOMIC DNA]</scope>
    <source>
        <strain evidence="12">BRIP57314</strain>
    </source>
</reference>
<dbReference type="SUPFAM" id="SSF55681">
    <property type="entry name" value="Class II aaRS and biotin synthetases"/>
    <property type="match status" value="1"/>
</dbReference>
<evidence type="ECO:0000256" key="9">
    <source>
        <dbReference type="ARBA" id="ARBA00049515"/>
    </source>
</evidence>
<dbReference type="GO" id="GO:0006435">
    <property type="term" value="P:threonyl-tRNA aminoacylation"/>
    <property type="evidence" value="ECO:0007669"/>
    <property type="project" value="InterPro"/>
</dbReference>
<dbReference type="PRINTS" id="PR01047">
    <property type="entry name" value="TRNASYNTHTHR"/>
</dbReference>
<dbReference type="OrthoDB" id="5423599at2759"/>
<protein>
    <recommendedName>
        <fullName evidence="2">threonine--tRNA ligase</fullName>
        <ecNumber evidence="2">6.1.1.3</ecNumber>
    </recommendedName>
    <alternativeName>
        <fullName evidence="8">Threonyl-tRNA synthetase</fullName>
    </alternativeName>
</protein>
<dbReference type="Proteomes" id="UP000310108">
    <property type="component" value="Unassembled WGS sequence"/>
</dbReference>
<comment type="caution">
    <text evidence="12">The sequence shown here is derived from an EMBL/GenBank/DDBJ whole genome shotgun (WGS) entry which is preliminary data.</text>
</comment>
<dbReference type="InterPro" id="IPR033728">
    <property type="entry name" value="ThrRS_core"/>
</dbReference>
<keyword evidence="4" id="KW-0547">Nucleotide-binding</keyword>
<dbReference type="PANTHER" id="PTHR11451:SF50">
    <property type="entry name" value="THREONINE--TRNA LIGASE, MITOCHONDRIAL"/>
    <property type="match status" value="1"/>
</dbReference>
<comment type="similarity">
    <text evidence="1">Belongs to the class-II aminoacyl-tRNA synthetase family.</text>
</comment>
<dbReference type="NCBIfam" id="TIGR00418">
    <property type="entry name" value="thrS"/>
    <property type="match status" value="1"/>
</dbReference>
<dbReference type="EMBL" id="PJEX01000008">
    <property type="protein sequence ID" value="TKW59513.1"/>
    <property type="molecule type" value="Genomic_DNA"/>
</dbReference>